<dbReference type="Gene3D" id="3.40.50.20">
    <property type="match status" value="1"/>
</dbReference>
<dbReference type="PANTHER" id="PTHR43300:SF7">
    <property type="entry name" value="UDP-N-ACETYLBACILLOSAMINE N-ACETYLTRANSFERASE"/>
    <property type="match status" value="1"/>
</dbReference>
<dbReference type="RefSeq" id="WP_273671729.1">
    <property type="nucleotide sequence ID" value="NZ_JAQQXR010000005.1"/>
</dbReference>
<proteinExistence type="inferred from homology"/>
<evidence type="ECO:0000259" key="2">
    <source>
        <dbReference type="Pfam" id="PF17836"/>
    </source>
</evidence>
<dbReference type="InterPro" id="IPR020019">
    <property type="entry name" value="AcTrfase_PglD-like"/>
</dbReference>
<sequence length="216" mass="21606">MTLPVIIVGAGGHAAVVADALLAAGAAVLGFTDTDPARHGRVLCGLPVLGDDAVLARYERAGLRLANGLGGLGGETPPLRARVQERLEAQGWQFCGVRHPGAIVSPFARLGAAVQLMAGCVVQPGAELGAGCIVNTGAIVEHDACIGAWSHLAPRAVVCGQVRIGAACHVGAGATVRQDVRLGAATLVGAGAVVVKNFSGGGVLLGTPARPWEQAK</sequence>
<feature type="domain" description="PglD N-terminal" evidence="2">
    <location>
        <begin position="5"/>
        <end position="58"/>
    </location>
</feature>
<evidence type="ECO:0000313" key="3">
    <source>
        <dbReference type="EMBL" id="MDC8758885.1"/>
    </source>
</evidence>
<dbReference type="NCBIfam" id="TIGR03570">
    <property type="entry name" value="NeuD_NnaD"/>
    <property type="match status" value="1"/>
</dbReference>
<evidence type="ECO:0000313" key="4">
    <source>
        <dbReference type="Proteomes" id="UP001221208"/>
    </source>
</evidence>
<keyword evidence="4" id="KW-1185">Reference proteome</keyword>
<reference evidence="3 4" key="1">
    <citation type="submission" date="2022-10" db="EMBL/GenBank/DDBJ databases">
        <title>Janthinobacterium sp. hw3 Genome sequencing.</title>
        <authorList>
            <person name="Park S."/>
        </authorList>
    </citation>
    <scope>NUCLEOTIDE SEQUENCE [LARGE SCALE GENOMIC DNA]</scope>
    <source>
        <strain evidence="4">hw3</strain>
    </source>
</reference>
<dbReference type="Proteomes" id="UP001221208">
    <property type="component" value="Unassembled WGS sequence"/>
</dbReference>
<dbReference type="Pfam" id="PF17836">
    <property type="entry name" value="PglD_N"/>
    <property type="match status" value="1"/>
</dbReference>
<dbReference type="EMBL" id="JAQQXR010000005">
    <property type="protein sequence ID" value="MDC8758885.1"/>
    <property type="molecule type" value="Genomic_DNA"/>
</dbReference>
<accession>A0ABT5K1N9</accession>
<name>A0ABT5K1N9_9BURK</name>
<dbReference type="InterPro" id="IPR011004">
    <property type="entry name" value="Trimer_LpxA-like_sf"/>
</dbReference>
<dbReference type="InterPro" id="IPR050179">
    <property type="entry name" value="Trans_hexapeptide_repeat"/>
</dbReference>
<evidence type="ECO:0000256" key="1">
    <source>
        <dbReference type="ARBA" id="ARBA00007274"/>
    </source>
</evidence>
<comment type="similarity">
    <text evidence="1">Belongs to the transferase hexapeptide repeat family.</text>
</comment>
<dbReference type="InterPro" id="IPR041561">
    <property type="entry name" value="PglD_N"/>
</dbReference>
<protein>
    <submittedName>
        <fullName evidence="3">Acetyltransferase</fullName>
    </submittedName>
</protein>
<comment type="caution">
    <text evidence="3">The sequence shown here is derived from an EMBL/GenBank/DDBJ whole genome shotgun (WGS) entry which is preliminary data.</text>
</comment>
<dbReference type="PANTHER" id="PTHR43300">
    <property type="entry name" value="ACETYLTRANSFERASE"/>
    <property type="match status" value="1"/>
</dbReference>
<organism evidence="3 4">
    <name type="scientific">Janthinobacterium fluminis</name>
    <dbReference type="NCBI Taxonomy" id="2987524"/>
    <lineage>
        <taxon>Bacteria</taxon>
        <taxon>Pseudomonadati</taxon>
        <taxon>Pseudomonadota</taxon>
        <taxon>Betaproteobacteria</taxon>
        <taxon>Burkholderiales</taxon>
        <taxon>Oxalobacteraceae</taxon>
        <taxon>Janthinobacterium</taxon>
    </lineage>
</organism>
<dbReference type="CDD" id="cd03360">
    <property type="entry name" value="LbH_AT_putative"/>
    <property type="match status" value="1"/>
</dbReference>
<dbReference type="Gene3D" id="2.160.10.10">
    <property type="entry name" value="Hexapeptide repeat proteins"/>
    <property type="match status" value="1"/>
</dbReference>
<dbReference type="SUPFAM" id="SSF51161">
    <property type="entry name" value="Trimeric LpxA-like enzymes"/>
    <property type="match status" value="1"/>
</dbReference>
<gene>
    <name evidence="3" type="ORF">OIK44_14985</name>
</gene>